<feature type="region of interest" description="Disordered" evidence="1">
    <location>
        <begin position="1"/>
        <end position="44"/>
    </location>
</feature>
<protein>
    <submittedName>
        <fullName evidence="2">Uncharacterized protein</fullName>
    </submittedName>
</protein>
<dbReference type="EMBL" id="JAAIUW010000003">
    <property type="protein sequence ID" value="KAF7839894.1"/>
    <property type="molecule type" value="Genomic_DNA"/>
</dbReference>
<reference evidence="2" key="1">
    <citation type="submission" date="2020-09" db="EMBL/GenBank/DDBJ databases">
        <title>Genome-Enabled Discovery of Anthraquinone Biosynthesis in Senna tora.</title>
        <authorList>
            <person name="Kang S.-H."/>
            <person name="Pandey R.P."/>
            <person name="Lee C.-M."/>
            <person name="Sim J.-S."/>
            <person name="Jeong J.-T."/>
            <person name="Choi B.-S."/>
            <person name="Jung M."/>
            <person name="Ginzburg D."/>
            <person name="Zhao K."/>
            <person name="Won S.Y."/>
            <person name="Oh T.-J."/>
            <person name="Yu Y."/>
            <person name="Kim N.-H."/>
            <person name="Lee O.R."/>
            <person name="Lee T.-H."/>
            <person name="Bashyal P."/>
            <person name="Kim T.-S."/>
            <person name="Lee W.-H."/>
            <person name="Kawkins C."/>
            <person name="Kim C.-K."/>
            <person name="Kim J.S."/>
            <person name="Ahn B.O."/>
            <person name="Rhee S.Y."/>
            <person name="Sohng J.K."/>
        </authorList>
    </citation>
    <scope>NUCLEOTIDE SEQUENCE</scope>
    <source>
        <tissue evidence="2">Leaf</tissue>
    </source>
</reference>
<gene>
    <name evidence="2" type="ORF">G2W53_008376</name>
</gene>
<sequence>MAYLRPRYYDGRSHYGWSPSSSQQESYESGEARKPRHHQKSHVAFKESVEEVVTRDYDQNDGGDAAAVQRVRPYSSSQPGRFGSAYESVDQEADAFIKTQHRRIEIAKLKSLAAADPTITYITKWTSLKAPLSNSGVVMATGEQLFDDTLLLLFAILPCVFL</sequence>
<name>A0A835CF59_9FABA</name>
<proteinExistence type="predicted"/>
<evidence type="ECO:0000313" key="2">
    <source>
        <dbReference type="EMBL" id="KAF7839894.1"/>
    </source>
</evidence>
<feature type="compositionally biased region" description="Low complexity" evidence="1">
    <location>
        <begin position="18"/>
        <end position="29"/>
    </location>
</feature>
<dbReference type="OrthoDB" id="1415541at2759"/>
<dbReference type="Proteomes" id="UP000634136">
    <property type="component" value="Unassembled WGS sequence"/>
</dbReference>
<feature type="compositionally biased region" description="Basic residues" evidence="1">
    <location>
        <begin position="34"/>
        <end position="43"/>
    </location>
</feature>
<keyword evidence="3" id="KW-1185">Reference proteome</keyword>
<accession>A0A835CF59</accession>
<organism evidence="2 3">
    <name type="scientific">Senna tora</name>
    <dbReference type="NCBI Taxonomy" id="362788"/>
    <lineage>
        <taxon>Eukaryota</taxon>
        <taxon>Viridiplantae</taxon>
        <taxon>Streptophyta</taxon>
        <taxon>Embryophyta</taxon>
        <taxon>Tracheophyta</taxon>
        <taxon>Spermatophyta</taxon>
        <taxon>Magnoliopsida</taxon>
        <taxon>eudicotyledons</taxon>
        <taxon>Gunneridae</taxon>
        <taxon>Pentapetalae</taxon>
        <taxon>rosids</taxon>
        <taxon>fabids</taxon>
        <taxon>Fabales</taxon>
        <taxon>Fabaceae</taxon>
        <taxon>Caesalpinioideae</taxon>
        <taxon>Cassia clade</taxon>
        <taxon>Senna</taxon>
    </lineage>
</organism>
<comment type="caution">
    <text evidence="2">The sequence shown here is derived from an EMBL/GenBank/DDBJ whole genome shotgun (WGS) entry which is preliminary data.</text>
</comment>
<evidence type="ECO:0000256" key="1">
    <source>
        <dbReference type="SAM" id="MobiDB-lite"/>
    </source>
</evidence>
<evidence type="ECO:0000313" key="3">
    <source>
        <dbReference type="Proteomes" id="UP000634136"/>
    </source>
</evidence>
<dbReference type="AlphaFoldDB" id="A0A835CF59"/>